<comment type="pathway">
    <text evidence="1 11">Carbohydrate degradation; glycolysis; pyruvate from D-glyceraldehyde 3-phosphate: step 4/5.</text>
</comment>
<protein>
    <recommendedName>
        <fullName evidence="4 11">Enolase</fullName>
        <ecNumber evidence="3 11">4.2.1.11</ecNumber>
    </recommendedName>
    <alternativeName>
        <fullName evidence="11">2-phospho-D-glycerate hydro-lyase</fullName>
    </alternativeName>
    <alternativeName>
        <fullName evidence="11">2-phosphoglycerate dehydratase</fullName>
    </alternativeName>
</protein>
<dbReference type="Gene3D" id="3.20.20.120">
    <property type="entry name" value="Enolase-like C-terminal domain"/>
    <property type="match status" value="1"/>
</dbReference>
<evidence type="ECO:0000256" key="11">
    <source>
        <dbReference type="HAMAP-Rule" id="MF_00318"/>
    </source>
</evidence>
<organism evidence="17 18">
    <name type="scientific">Cellulomonas humilata</name>
    <dbReference type="NCBI Taxonomy" id="144055"/>
    <lineage>
        <taxon>Bacteria</taxon>
        <taxon>Bacillati</taxon>
        <taxon>Actinomycetota</taxon>
        <taxon>Actinomycetes</taxon>
        <taxon>Micrococcales</taxon>
        <taxon>Cellulomonadaceae</taxon>
        <taxon>Cellulomonas</taxon>
    </lineage>
</organism>
<proteinExistence type="inferred from homology"/>
<dbReference type="HAMAP" id="MF_00318">
    <property type="entry name" value="Enolase"/>
    <property type="match status" value="1"/>
</dbReference>
<evidence type="ECO:0000256" key="6">
    <source>
        <dbReference type="ARBA" id="ARBA00022525"/>
    </source>
</evidence>
<dbReference type="InterPro" id="IPR020810">
    <property type="entry name" value="Enolase_C"/>
</dbReference>
<comment type="cofactor">
    <cofactor evidence="14">
        <name>Mg(2+)</name>
        <dbReference type="ChEBI" id="CHEBI:18420"/>
    </cofactor>
    <text evidence="14">Mg(2+) is required for catalysis and for stabilizing the dimer.</text>
</comment>
<feature type="active site" description="Proton donor" evidence="11 12">
    <location>
        <position position="205"/>
    </location>
</feature>
<evidence type="ECO:0000313" key="17">
    <source>
        <dbReference type="EMBL" id="NUU16846.1"/>
    </source>
</evidence>
<dbReference type="FunFam" id="3.30.390.10:FF:000001">
    <property type="entry name" value="Enolase"/>
    <property type="match status" value="1"/>
</dbReference>
<keyword evidence="8 11" id="KW-0460">Magnesium</keyword>
<keyword evidence="10 11" id="KW-0456">Lyase</keyword>
<dbReference type="InterPro" id="IPR020811">
    <property type="entry name" value="Enolase_N"/>
</dbReference>
<feature type="binding site" evidence="11 14">
    <location>
        <position position="242"/>
    </location>
    <ligand>
        <name>Mg(2+)</name>
        <dbReference type="ChEBI" id="CHEBI:18420"/>
    </ligand>
</feature>
<feature type="binding site" evidence="13">
    <location>
        <position position="386"/>
    </location>
    <ligand>
        <name>substrate</name>
    </ligand>
</feature>
<dbReference type="PANTHER" id="PTHR11902">
    <property type="entry name" value="ENOLASE"/>
    <property type="match status" value="1"/>
</dbReference>
<dbReference type="SFLD" id="SFLDG00178">
    <property type="entry name" value="enolase"/>
    <property type="match status" value="1"/>
</dbReference>
<evidence type="ECO:0000256" key="4">
    <source>
        <dbReference type="ARBA" id="ARBA00017068"/>
    </source>
</evidence>
<evidence type="ECO:0000256" key="1">
    <source>
        <dbReference type="ARBA" id="ARBA00005031"/>
    </source>
</evidence>
<feature type="binding site" evidence="11 14">
    <location>
        <position position="283"/>
    </location>
    <ligand>
        <name>Mg(2+)</name>
        <dbReference type="ChEBI" id="CHEBI:18420"/>
    </ligand>
</feature>
<evidence type="ECO:0000256" key="7">
    <source>
        <dbReference type="ARBA" id="ARBA00022723"/>
    </source>
</evidence>
<sequence>MASIEAVGAREILDSRGNPTVEVEVALDDGTIARAAVPSGASTGAFEAVERRDGDATRYLGKGVEDAVAAVIDEIAPELIGFEATEQRLVDAALIDLDGTANKGKLGANAILGVSLAVAKAAADSADLPLFRYLGGPNAHVLPVPMMNILNGGSHADSNVDIQEFMVAPIGAATYREALRTGVEVYHSLKSVLKSKGLSTGLGDEGGFAPSLGSNREALDLILIAIEKAGFTPGVDLGLALDVAATEFFKDGAYQFEGKSLSNEEMSAYYEQLVKDYPLVSIEDPLSEDEWEGWSHLVATIGDKVQIVGDDLFVTNPERLRKGIELKAANSLLVKLNQIGTLTETFDAVELAQRSGFTTMTSHRSGETEDTTIADLSVATNAGQIKTGAPARGERINKYNQLLRIEEELDDAARYAGRSAFPRFTA</sequence>
<dbReference type="GO" id="GO:0006096">
    <property type="term" value="P:glycolytic process"/>
    <property type="evidence" value="ECO:0007669"/>
    <property type="project" value="UniProtKB-UniRule"/>
</dbReference>
<dbReference type="SMART" id="SM01193">
    <property type="entry name" value="Enolase_N"/>
    <property type="match status" value="1"/>
</dbReference>
<evidence type="ECO:0000256" key="3">
    <source>
        <dbReference type="ARBA" id="ARBA00012058"/>
    </source>
</evidence>
<dbReference type="SUPFAM" id="SSF54826">
    <property type="entry name" value="Enolase N-terminal domain-like"/>
    <property type="match status" value="1"/>
</dbReference>
<comment type="catalytic activity">
    <reaction evidence="11">
        <text>(2R)-2-phosphoglycerate = phosphoenolpyruvate + H2O</text>
        <dbReference type="Rhea" id="RHEA:10164"/>
        <dbReference type="ChEBI" id="CHEBI:15377"/>
        <dbReference type="ChEBI" id="CHEBI:58289"/>
        <dbReference type="ChEBI" id="CHEBI:58702"/>
        <dbReference type="EC" id="4.2.1.11"/>
    </reaction>
</comment>
<feature type="binding site" evidence="13">
    <location>
        <position position="283"/>
    </location>
    <ligand>
        <name>substrate</name>
    </ligand>
</feature>
<dbReference type="NCBIfam" id="TIGR01060">
    <property type="entry name" value="eno"/>
    <property type="match status" value="1"/>
</dbReference>
<dbReference type="Proteomes" id="UP000565724">
    <property type="component" value="Unassembled WGS sequence"/>
</dbReference>
<comment type="function">
    <text evidence="11">Catalyzes the reversible conversion of 2-phosphoglycerate (2-PG) into phosphoenolpyruvate (PEP). It is essential for the degradation of carbohydrates via glycolysis.</text>
</comment>
<dbReference type="InterPro" id="IPR036849">
    <property type="entry name" value="Enolase-like_C_sf"/>
</dbReference>
<keyword evidence="17" id="KW-0670">Pyruvate</keyword>
<dbReference type="Pfam" id="PF03952">
    <property type="entry name" value="Enolase_N"/>
    <property type="match status" value="1"/>
</dbReference>
<keyword evidence="18" id="KW-1185">Reference proteome</keyword>
<gene>
    <name evidence="11 17" type="primary">eno</name>
    <name evidence="17" type="ORF">HP550_06230</name>
</gene>
<dbReference type="PROSITE" id="PS00164">
    <property type="entry name" value="ENOLASE"/>
    <property type="match status" value="1"/>
</dbReference>
<dbReference type="SUPFAM" id="SSF51604">
    <property type="entry name" value="Enolase C-terminal domain-like"/>
    <property type="match status" value="1"/>
</dbReference>
<evidence type="ECO:0000256" key="2">
    <source>
        <dbReference type="ARBA" id="ARBA00009604"/>
    </source>
</evidence>
<dbReference type="PANTHER" id="PTHR11902:SF1">
    <property type="entry name" value="ENOLASE"/>
    <property type="match status" value="1"/>
</dbReference>
<comment type="caution">
    <text evidence="17">The sequence shown here is derived from an EMBL/GenBank/DDBJ whole genome shotgun (WGS) entry which is preliminary data.</text>
</comment>
<evidence type="ECO:0000256" key="12">
    <source>
        <dbReference type="PIRSR" id="PIRSR001400-1"/>
    </source>
</evidence>
<dbReference type="UniPathway" id="UPA00109">
    <property type="reaction ID" value="UER00187"/>
</dbReference>
<feature type="binding site" evidence="11">
    <location>
        <position position="335"/>
    </location>
    <ligand>
        <name>(2R)-2-phosphoglycerate</name>
        <dbReference type="ChEBI" id="CHEBI:58289"/>
    </ligand>
</feature>
<feature type="binding site" evidence="11">
    <location>
        <position position="163"/>
    </location>
    <ligand>
        <name>(2R)-2-phosphoglycerate</name>
        <dbReference type="ChEBI" id="CHEBI:58289"/>
    </ligand>
</feature>
<feature type="domain" description="Enolase C-terminal TIM barrel" evidence="15">
    <location>
        <begin position="139"/>
        <end position="423"/>
    </location>
</feature>
<dbReference type="GO" id="GO:0000287">
    <property type="term" value="F:magnesium ion binding"/>
    <property type="evidence" value="ECO:0007669"/>
    <property type="project" value="UniProtKB-UniRule"/>
</dbReference>
<dbReference type="GO" id="GO:0009986">
    <property type="term" value="C:cell surface"/>
    <property type="evidence" value="ECO:0007669"/>
    <property type="project" value="UniProtKB-SubCell"/>
</dbReference>
<feature type="binding site" evidence="13">
    <location>
        <begin position="362"/>
        <end position="365"/>
    </location>
    <ligand>
        <name>substrate</name>
    </ligand>
</feature>
<dbReference type="SFLD" id="SFLDS00001">
    <property type="entry name" value="Enolase"/>
    <property type="match status" value="1"/>
</dbReference>
<evidence type="ECO:0000256" key="14">
    <source>
        <dbReference type="PIRSR" id="PIRSR001400-3"/>
    </source>
</evidence>
<evidence type="ECO:0000259" key="15">
    <source>
        <dbReference type="SMART" id="SM01192"/>
    </source>
</evidence>
<accession>A0A7Y5ZZA9</accession>
<dbReference type="InterPro" id="IPR029017">
    <property type="entry name" value="Enolase-like_N"/>
</dbReference>
<dbReference type="InterPro" id="IPR000941">
    <property type="entry name" value="Enolase"/>
</dbReference>
<keyword evidence="6 11" id="KW-0964">Secreted</keyword>
<comment type="subcellular location">
    <subcellularLocation>
        <location evidence="11">Cytoplasm</location>
    </subcellularLocation>
    <subcellularLocation>
        <location evidence="11">Secreted</location>
    </subcellularLocation>
    <subcellularLocation>
        <location evidence="11">Cell surface</location>
    </subcellularLocation>
    <text evidence="11">Fractions of enolase are present in both the cytoplasm and on the cell surface.</text>
</comment>
<dbReference type="AlphaFoldDB" id="A0A7Y5ZZA9"/>
<dbReference type="GO" id="GO:0000015">
    <property type="term" value="C:phosphopyruvate hydratase complex"/>
    <property type="evidence" value="ECO:0007669"/>
    <property type="project" value="InterPro"/>
</dbReference>
<keyword evidence="7 11" id="KW-0479">Metal-binding</keyword>
<dbReference type="Pfam" id="PF00113">
    <property type="entry name" value="Enolase_C"/>
    <property type="match status" value="1"/>
</dbReference>
<feature type="domain" description="Enolase N-terminal" evidence="16">
    <location>
        <begin position="4"/>
        <end position="134"/>
    </location>
</feature>
<dbReference type="EC" id="4.2.1.11" evidence="3 11"/>
<dbReference type="InterPro" id="IPR020809">
    <property type="entry name" value="Enolase_CS"/>
</dbReference>
<name>A0A7Y5ZZA9_9CELL</name>
<evidence type="ECO:0000256" key="13">
    <source>
        <dbReference type="PIRSR" id="PIRSR001400-2"/>
    </source>
</evidence>
<feature type="binding site" evidence="11">
    <location>
        <position position="364"/>
    </location>
    <ligand>
        <name>(2R)-2-phosphoglycerate</name>
        <dbReference type="ChEBI" id="CHEBI:58289"/>
    </ligand>
</feature>
<dbReference type="SFLD" id="SFLDF00002">
    <property type="entry name" value="enolase"/>
    <property type="match status" value="1"/>
</dbReference>
<reference evidence="17 18" key="1">
    <citation type="submission" date="2020-05" db="EMBL/GenBank/DDBJ databases">
        <title>Genome Sequencing of Type Strains.</title>
        <authorList>
            <person name="Lemaire J.F."/>
            <person name="Inderbitzin P."/>
            <person name="Gregorio O.A."/>
            <person name="Collins S.B."/>
            <person name="Wespe N."/>
            <person name="Knight-Connoni V."/>
        </authorList>
    </citation>
    <scope>NUCLEOTIDE SEQUENCE [LARGE SCALE GENOMIC DNA]</scope>
    <source>
        <strain evidence="17 18">ATCC 25174</strain>
    </source>
</reference>
<dbReference type="RefSeq" id="WP_175346728.1">
    <property type="nucleotide sequence ID" value="NZ_JABMCI010000056.1"/>
</dbReference>
<dbReference type="SMART" id="SM01192">
    <property type="entry name" value="Enolase_C"/>
    <property type="match status" value="1"/>
</dbReference>
<dbReference type="Gene3D" id="3.30.390.10">
    <property type="entry name" value="Enolase-like, N-terminal domain"/>
    <property type="match status" value="1"/>
</dbReference>
<feature type="binding site" evidence="11 14">
    <location>
        <position position="310"/>
    </location>
    <ligand>
        <name>Mg(2+)</name>
        <dbReference type="ChEBI" id="CHEBI:18420"/>
    </ligand>
</feature>
<dbReference type="PIRSF" id="PIRSF001400">
    <property type="entry name" value="Enolase"/>
    <property type="match status" value="1"/>
</dbReference>
<keyword evidence="5 11" id="KW-0963">Cytoplasm</keyword>
<evidence type="ECO:0000313" key="18">
    <source>
        <dbReference type="Proteomes" id="UP000565724"/>
    </source>
</evidence>
<evidence type="ECO:0000259" key="16">
    <source>
        <dbReference type="SMART" id="SM01193"/>
    </source>
</evidence>
<feature type="binding site" evidence="13">
    <location>
        <position position="155"/>
    </location>
    <ligand>
        <name>substrate</name>
    </ligand>
</feature>
<keyword evidence="9 11" id="KW-0324">Glycolysis</keyword>
<feature type="binding site" evidence="11">
    <location>
        <position position="386"/>
    </location>
    <ligand>
        <name>(2R)-2-phosphoglycerate</name>
        <dbReference type="ChEBI" id="CHEBI:58289"/>
    </ligand>
</feature>
<dbReference type="PRINTS" id="PR00148">
    <property type="entry name" value="ENOLASE"/>
</dbReference>
<dbReference type="FunFam" id="3.20.20.120:FF:000001">
    <property type="entry name" value="Enolase"/>
    <property type="match status" value="1"/>
</dbReference>
<comment type="similarity">
    <text evidence="2 11">Belongs to the enolase family.</text>
</comment>
<evidence type="ECO:0000256" key="9">
    <source>
        <dbReference type="ARBA" id="ARBA00023152"/>
    </source>
</evidence>
<evidence type="ECO:0000256" key="5">
    <source>
        <dbReference type="ARBA" id="ARBA00022490"/>
    </source>
</evidence>
<feature type="active site" description="Proton acceptor" evidence="11 12">
    <location>
        <position position="335"/>
    </location>
</feature>
<evidence type="ECO:0000256" key="8">
    <source>
        <dbReference type="ARBA" id="ARBA00022842"/>
    </source>
</evidence>
<dbReference type="EMBL" id="JABMCI010000056">
    <property type="protein sequence ID" value="NUU16846.1"/>
    <property type="molecule type" value="Genomic_DNA"/>
</dbReference>
<evidence type="ECO:0000256" key="10">
    <source>
        <dbReference type="ARBA" id="ARBA00023239"/>
    </source>
</evidence>
<comment type="cofactor">
    <cofactor evidence="11">
        <name>Mg(2+)</name>
        <dbReference type="ChEBI" id="CHEBI:18420"/>
    </cofactor>
    <text evidence="11">Binds a second Mg(2+) ion via substrate during catalysis.</text>
</comment>
<feature type="binding site" evidence="11">
    <location>
        <position position="365"/>
    </location>
    <ligand>
        <name>(2R)-2-phosphoglycerate</name>
        <dbReference type="ChEBI" id="CHEBI:58289"/>
    </ligand>
</feature>
<feature type="binding site" evidence="13">
    <location>
        <position position="164"/>
    </location>
    <ligand>
        <name>substrate</name>
    </ligand>
</feature>
<feature type="binding site" evidence="13">
    <location>
        <position position="310"/>
    </location>
    <ligand>
        <name>substrate</name>
    </ligand>
</feature>
<dbReference type="GO" id="GO:0005576">
    <property type="term" value="C:extracellular region"/>
    <property type="evidence" value="ECO:0007669"/>
    <property type="project" value="UniProtKB-SubCell"/>
</dbReference>
<dbReference type="CDD" id="cd03313">
    <property type="entry name" value="enolase"/>
    <property type="match status" value="1"/>
</dbReference>
<dbReference type="GO" id="GO:0004634">
    <property type="term" value="F:phosphopyruvate hydratase activity"/>
    <property type="evidence" value="ECO:0007669"/>
    <property type="project" value="UniProtKB-UniRule"/>
</dbReference>